<dbReference type="Gene3D" id="3.90.75.20">
    <property type="match status" value="1"/>
</dbReference>
<comment type="caution">
    <text evidence="5">The sequence shown here is derived from an EMBL/GenBank/DDBJ whole genome shotgun (WGS) entry which is preliminary data.</text>
</comment>
<evidence type="ECO:0000256" key="3">
    <source>
        <dbReference type="ARBA" id="ARBA00023163"/>
    </source>
</evidence>
<keyword evidence="5" id="KW-0540">Nuclease</keyword>
<dbReference type="InterPro" id="IPR044925">
    <property type="entry name" value="His-Me_finger_sf"/>
</dbReference>
<dbReference type="GO" id="GO:0004519">
    <property type="term" value="F:endonuclease activity"/>
    <property type="evidence" value="ECO:0007669"/>
    <property type="project" value="UniProtKB-KW"/>
</dbReference>
<evidence type="ECO:0000256" key="1">
    <source>
        <dbReference type="ARBA" id="ARBA00023015"/>
    </source>
</evidence>
<accession>A0ABS7RT19</accession>
<reference evidence="5 6" key="1">
    <citation type="submission" date="2020-11" db="EMBL/GenBank/DDBJ databases">
        <title>Draft Genome of Enterobacter sp. strain EMC7.</title>
        <authorList>
            <person name="Barman P."/>
            <person name="Sinha S."/>
            <person name="Sen S."/>
            <person name="Chakraborty R."/>
        </authorList>
    </citation>
    <scope>NUCLEOTIDE SEQUENCE [LARGE SCALE GENOMIC DNA]</scope>
    <source>
        <strain evidence="5 6">EMC7</strain>
    </source>
</reference>
<keyword evidence="2" id="KW-0238">DNA-binding</keyword>
<dbReference type="Gene3D" id="3.30.730.10">
    <property type="entry name" value="AP2/ERF domain"/>
    <property type="match status" value="1"/>
</dbReference>
<dbReference type="SUPFAM" id="SSF54060">
    <property type="entry name" value="His-Me finger endonucleases"/>
    <property type="match status" value="1"/>
</dbReference>
<dbReference type="InterPro" id="IPR003615">
    <property type="entry name" value="HNH_nuc"/>
</dbReference>
<dbReference type="SMART" id="SM00380">
    <property type="entry name" value="AP2"/>
    <property type="match status" value="1"/>
</dbReference>
<feature type="domain" description="AP2/ERF" evidence="4">
    <location>
        <begin position="80"/>
        <end position="136"/>
    </location>
</feature>
<keyword evidence="5" id="KW-0255">Endonuclease</keyword>
<evidence type="ECO:0000259" key="4">
    <source>
        <dbReference type="PROSITE" id="PS51032"/>
    </source>
</evidence>
<protein>
    <submittedName>
        <fullName evidence="5">HNH endonuclease</fullName>
    </submittedName>
</protein>
<dbReference type="Proteomes" id="UP000706580">
    <property type="component" value="Unassembled WGS sequence"/>
</dbReference>
<evidence type="ECO:0000313" key="6">
    <source>
        <dbReference type="Proteomes" id="UP000706580"/>
    </source>
</evidence>
<name>A0ABS7RT19_9ENTR</name>
<dbReference type="EMBL" id="JADMNK010000002">
    <property type="protein sequence ID" value="MBZ0057461.1"/>
    <property type="molecule type" value="Genomic_DNA"/>
</dbReference>
<dbReference type="InterPro" id="IPR036955">
    <property type="entry name" value="AP2/ERF_dom_sf"/>
</dbReference>
<dbReference type="Pfam" id="PF13392">
    <property type="entry name" value="HNH_3"/>
    <property type="match status" value="1"/>
</dbReference>
<keyword evidence="6" id="KW-1185">Reference proteome</keyword>
<dbReference type="InterPro" id="IPR001471">
    <property type="entry name" value="AP2/ERF_dom"/>
</dbReference>
<keyword evidence="5" id="KW-0378">Hydrolase</keyword>
<evidence type="ECO:0000313" key="5">
    <source>
        <dbReference type="EMBL" id="MBZ0057461.1"/>
    </source>
</evidence>
<proteinExistence type="predicted"/>
<dbReference type="InterPro" id="IPR016177">
    <property type="entry name" value="DNA-bd_dom_sf"/>
</dbReference>
<keyword evidence="3" id="KW-0804">Transcription</keyword>
<dbReference type="PROSITE" id="PS51032">
    <property type="entry name" value="AP2_ERF"/>
    <property type="match status" value="1"/>
</dbReference>
<gene>
    <name evidence="5" type="ORF">ITX56_06445</name>
</gene>
<organism evidence="5 6">
    <name type="scientific">Leclercia barmai</name>
    <dbReference type="NCBI Taxonomy" id="2785629"/>
    <lineage>
        <taxon>Bacteria</taxon>
        <taxon>Pseudomonadati</taxon>
        <taxon>Pseudomonadota</taxon>
        <taxon>Gammaproteobacteria</taxon>
        <taxon>Enterobacterales</taxon>
        <taxon>Enterobacteriaceae</taxon>
        <taxon>Leclercia</taxon>
    </lineage>
</organism>
<sequence length="165" mass="19023">MNPKPRRYYYFALYRPVTPHQVNLRVHHVVWFLTHGYQSMQLIDHINGDPLDNRPVNLRQATRNQNIRNQVKHCVTEGSPYKGIHRRTGATRFVSSISADNLTTRLGSFTDPIVAARTYDLASICLHGEYGRRNFPDSDYSPEQIATMRDYLQAKRQPATSGTIH</sequence>
<keyword evidence="1" id="KW-0805">Transcription regulation</keyword>
<evidence type="ECO:0000256" key="2">
    <source>
        <dbReference type="ARBA" id="ARBA00023125"/>
    </source>
</evidence>
<dbReference type="SUPFAM" id="SSF54171">
    <property type="entry name" value="DNA-binding domain"/>
    <property type="match status" value="1"/>
</dbReference>